<reference evidence="3 4" key="1">
    <citation type="submission" date="2019-06" db="EMBL/GenBank/DDBJ databases">
        <title>Genome sequencing of plant associated microbes to promote plant fitness in Sorghum bicolor and Oryza sativa.</title>
        <authorList>
            <person name="Coleman-Derr D."/>
        </authorList>
    </citation>
    <scope>NUCLEOTIDE SEQUENCE [LARGE SCALE GENOMIC DNA]</scope>
    <source>
        <strain evidence="3 4">KV-663</strain>
    </source>
</reference>
<dbReference type="OrthoDB" id="3226781at2"/>
<comment type="caution">
    <text evidence="3">The sequence shown here is derived from an EMBL/GenBank/DDBJ whole genome shotgun (WGS) entry which is preliminary data.</text>
</comment>
<evidence type="ECO:0000313" key="4">
    <source>
        <dbReference type="Proteomes" id="UP000316747"/>
    </source>
</evidence>
<evidence type="ECO:0000259" key="2">
    <source>
        <dbReference type="SMART" id="SM00909"/>
    </source>
</evidence>
<organism evidence="3 4">
    <name type="scientific">Humibacillus xanthopallidus</name>
    <dbReference type="NCBI Taxonomy" id="412689"/>
    <lineage>
        <taxon>Bacteria</taxon>
        <taxon>Bacillati</taxon>
        <taxon>Actinomycetota</taxon>
        <taxon>Actinomycetes</taxon>
        <taxon>Micrococcales</taxon>
        <taxon>Intrasporangiaceae</taxon>
        <taxon>Humibacillus</taxon>
    </lineage>
</organism>
<feature type="signal peptide" evidence="1">
    <location>
        <begin position="1"/>
        <end position="19"/>
    </location>
</feature>
<keyword evidence="4" id="KW-1185">Reference proteome</keyword>
<evidence type="ECO:0000256" key="1">
    <source>
        <dbReference type="SAM" id="SignalP"/>
    </source>
</evidence>
<protein>
    <submittedName>
        <fullName evidence="3">Sporulation and spore germination protein</fullName>
    </submittedName>
</protein>
<dbReference type="RefSeq" id="WP_141844442.1">
    <property type="nucleotide sequence ID" value="NZ_VFPM01000002.1"/>
</dbReference>
<dbReference type="Proteomes" id="UP000316747">
    <property type="component" value="Unassembled WGS sequence"/>
</dbReference>
<dbReference type="InterPro" id="IPR059026">
    <property type="entry name" value="LpqB_N"/>
</dbReference>
<evidence type="ECO:0000313" key="3">
    <source>
        <dbReference type="EMBL" id="TQM62334.1"/>
    </source>
</evidence>
<feature type="chain" id="PRO_5038370827" evidence="1">
    <location>
        <begin position="20"/>
        <end position="606"/>
    </location>
</feature>
<dbReference type="AlphaFoldDB" id="A0A543HVL5"/>
<accession>A0A543HVL5</accession>
<dbReference type="EMBL" id="VFPM01000002">
    <property type="protein sequence ID" value="TQM62334.1"/>
    <property type="molecule type" value="Genomic_DNA"/>
</dbReference>
<sequence>MRRRIVAAAALAVTLALSACGGLPESGPVLEGRALGEAINEPVRVAATGPRDGASQEEIVRGFLRAGEDSDETRQTGKQYLAPQSVDLWRWSTQDVVVYDGDLTVRKVDEETVRVSTTEVARLGPDGRYVEMPAGTKATLTLGMRKVGGEWRIDLPPDGFGLWLDSDQFDRTFTPRMVYFVTPSGRDLVPDFRWFPNGSRLATTLARAQLGRVPDYLQNAVGTGVPSNTRLAVNAVPVVAGRAQVSLSTEALSADPDHRTAMWAQLTATLSQVSTVSSVSLAVDDTPLELPSGVSSAGSASELGYDTVPNRTFDTALLRQGDELSRIDPRFLPDTSVGARRADTKPQDGDIARIPDTWTRLALSADGKQIAAISTGRQLLSLWHANAPMVEVPTFASSLIRPTYDEEGYLWVGGTDVKGQDHVYILDPRSAPQTPTPTALKAPWLKDRRVVSLAVAGDGVRLLIITTNEQGTDAQLGVSGIQRLPNGQPVALAAPLRQAQPLSSLTDVVWLDTTRSTYAVLGRLGAAEPVRPWVGTVGMGLDGMRSHGRSTAESSRTAPVPGARTITTVGGPRGVVITSDDGWAWARAGSAWRQIVRATDVLVPAR</sequence>
<dbReference type="Pfam" id="PF10646">
    <property type="entry name" value="Germane"/>
    <property type="match status" value="1"/>
</dbReference>
<dbReference type="InterPro" id="IPR019606">
    <property type="entry name" value="GerMN"/>
</dbReference>
<keyword evidence="1" id="KW-0732">Signal</keyword>
<dbReference type="SUPFAM" id="SSF82171">
    <property type="entry name" value="DPP6 N-terminal domain-like"/>
    <property type="match status" value="1"/>
</dbReference>
<gene>
    <name evidence="3" type="ORF">FBY41_2365</name>
</gene>
<dbReference type="SMART" id="SM00909">
    <property type="entry name" value="Germane"/>
    <property type="match status" value="1"/>
</dbReference>
<dbReference type="Pfam" id="PF25976">
    <property type="entry name" value="LpqB_N"/>
    <property type="match status" value="1"/>
</dbReference>
<dbReference type="PROSITE" id="PS51257">
    <property type="entry name" value="PROKAR_LIPOPROTEIN"/>
    <property type="match status" value="1"/>
</dbReference>
<proteinExistence type="predicted"/>
<name>A0A543HVL5_9MICO</name>
<feature type="domain" description="GerMN" evidence="2">
    <location>
        <begin position="202"/>
        <end position="292"/>
    </location>
</feature>